<evidence type="ECO:0000313" key="14">
    <source>
        <dbReference type="EMBL" id="ORX49302.1"/>
    </source>
</evidence>
<keyword evidence="11 14" id="KW-0407">Ion channel</keyword>
<keyword evidence="7" id="KW-0630">Potassium</keyword>
<feature type="transmembrane region" description="Helical" evidence="12">
    <location>
        <begin position="230"/>
        <end position="252"/>
    </location>
</feature>
<dbReference type="Gene3D" id="1.20.120.350">
    <property type="entry name" value="Voltage-gated potassium channels. Chain C"/>
    <property type="match status" value="1"/>
</dbReference>
<feature type="transmembrane region" description="Helical" evidence="12">
    <location>
        <begin position="311"/>
        <end position="336"/>
    </location>
</feature>
<dbReference type="AlphaFoldDB" id="A0A1Y1V9N3"/>
<evidence type="ECO:0000313" key="15">
    <source>
        <dbReference type="Proteomes" id="UP000193719"/>
    </source>
</evidence>
<evidence type="ECO:0000256" key="8">
    <source>
        <dbReference type="ARBA" id="ARBA00022989"/>
    </source>
</evidence>
<keyword evidence="3" id="KW-0633">Potassium transport</keyword>
<keyword evidence="5" id="KW-0631">Potassium channel</keyword>
<dbReference type="PANTHER" id="PTHR11537:SF254">
    <property type="entry name" value="POTASSIUM VOLTAGE-GATED CHANNEL PROTEIN SHAB"/>
    <property type="match status" value="1"/>
</dbReference>
<evidence type="ECO:0000256" key="7">
    <source>
        <dbReference type="ARBA" id="ARBA00022958"/>
    </source>
</evidence>
<reference evidence="14 15" key="1">
    <citation type="submission" date="2016-08" db="EMBL/GenBank/DDBJ databases">
        <title>Genomes of anaerobic fungi encode conserved fungal cellulosomes for biomass hydrolysis.</title>
        <authorList>
            <consortium name="DOE Joint Genome Institute"/>
            <person name="Haitjema C.H."/>
            <person name="Gilmore S.P."/>
            <person name="Henske J.K."/>
            <person name="Solomon K.V."/>
            <person name="De Groot R."/>
            <person name="Kuo A."/>
            <person name="Mondo S.J."/>
            <person name="Salamov A.A."/>
            <person name="Labutti K."/>
            <person name="Zhao Z."/>
            <person name="Chiniquy J."/>
            <person name="Barry K."/>
            <person name="Brewer H.M."/>
            <person name="Purvine S.O."/>
            <person name="Wright A.T."/>
            <person name="Boxma B."/>
            <person name="Van Alen T."/>
            <person name="Hackstein J.H."/>
            <person name="Baker S.E."/>
            <person name="Grigoriev I.V."/>
            <person name="O'Malley M.A."/>
        </authorList>
    </citation>
    <scope>NUCLEOTIDE SEQUENCE [LARGE SCALE GENOMIC DNA]</scope>
    <source>
        <strain evidence="15">finn</strain>
    </source>
</reference>
<keyword evidence="15" id="KW-1185">Reference proteome</keyword>
<feature type="transmembrane region" description="Helical" evidence="12">
    <location>
        <begin position="75"/>
        <end position="95"/>
    </location>
</feature>
<gene>
    <name evidence="14" type="ORF">BCR36DRAFT_412820</name>
</gene>
<sequence length="697" mass="81462">MMKSTKKETVDTIKQTINVLTVLLYNSRLCSNNCFLNLINFMNFFVTLIAIYIFFISSIPAYRGKNLEKLNIFEYLITTYYIVEILIRYILYTFFDVTTFGRIDEFYLEKESILDLSERQYRVITVGNDNNSKKNMKDRKKKKKNFLHLIRFFVNKMEIICLLNIMPLFVRMIINKNLLEIYNDSKLSSLISIFQYTRLIRFSIYIINTRLSKIFKFDMLIKVFKNSKEGLISTFLLSIWTIVFFSNFFYFAETYDCHFDEQTETYYRFNKSNEREECKVQSIIDAYWWAVVTIQCIGYGDLTPSTTMGKIINGCIVLIANVIFSIPSAILTIEFLDLIIKTKKDEVIEKAVIKCESKIEKARKKNFQKELMNIISQENIQNNANTFIKYYSINETLYDSGGIFNINNRNNDGPANVIDLFKLKKSNNSIGHLIERRKSTNSTGGYLLERRGSKGNNLMNYHPPLNRIYGSKESIHNSKPGLNYELYNKPTKGNTLTEYIGPIKIGSLNERNTVTNSKILKTSELELDDPTTTIKYGLGDKLLSKQNNNPDLLKLNRIIKNQQYLNRLTTQANNYSGISHMRGNNSSYYLTGSSEKNRKNEKGEIAIEFKLGEVKYMSAREISKELYKLSMEYYAQCDDEFSEVDEQSGTLYLLMKGFEKTLRCIRKIKGTNLLFTIFKYKYYQSIDYIFTQKSSHH</sequence>
<dbReference type="InterPro" id="IPR028325">
    <property type="entry name" value="VG_K_chnl"/>
</dbReference>
<dbReference type="SUPFAM" id="SSF81324">
    <property type="entry name" value="Voltage-gated potassium channels"/>
    <property type="match status" value="1"/>
</dbReference>
<accession>A0A1Y1V9N3</accession>
<organism evidence="14 15">
    <name type="scientific">Piromyces finnis</name>
    <dbReference type="NCBI Taxonomy" id="1754191"/>
    <lineage>
        <taxon>Eukaryota</taxon>
        <taxon>Fungi</taxon>
        <taxon>Fungi incertae sedis</taxon>
        <taxon>Chytridiomycota</taxon>
        <taxon>Chytridiomycota incertae sedis</taxon>
        <taxon>Neocallimastigomycetes</taxon>
        <taxon>Neocallimastigales</taxon>
        <taxon>Neocallimastigaceae</taxon>
        <taxon>Piromyces</taxon>
    </lineage>
</organism>
<dbReference type="GO" id="GO:0001508">
    <property type="term" value="P:action potential"/>
    <property type="evidence" value="ECO:0007669"/>
    <property type="project" value="TreeGrafter"/>
</dbReference>
<evidence type="ECO:0000256" key="9">
    <source>
        <dbReference type="ARBA" id="ARBA00023065"/>
    </source>
</evidence>
<evidence type="ECO:0000256" key="2">
    <source>
        <dbReference type="ARBA" id="ARBA00022448"/>
    </source>
</evidence>
<name>A0A1Y1V9N3_9FUNG</name>
<dbReference type="OrthoDB" id="415460at2759"/>
<evidence type="ECO:0000256" key="11">
    <source>
        <dbReference type="ARBA" id="ARBA00023303"/>
    </source>
</evidence>
<feature type="transmembrane region" description="Helical" evidence="12">
    <location>
        <begin position="146"/>
        <end position="170"/>
    </location>
</feature>
<evidence type="ECO:0000259" key="13">
    <source>
        <dbReference type="Pfam" id="PF00520"/>
    </source>
</evidence>
<protein>
    <submittedName>
        <fullName evidence="14">Voltage-gated potassium channel</fullName>
    </submittedName>
</protein>
<keyword evidence="8 12" id="KW-1133">Transmembrane helix</keyword>
<comment type="caution">
    <text evidence="14">The sequence shown here is derived from an EMBL/GenBank/DDBJ whole genome shotgun (WGS) entry which is preliminary data.</text>
</comment>
<dbReference type="Gene3D" id="1.10.287.70">
    <property type="match status" value="1"/>
</dbReference>
<evidence type="ECO:0000256" key="1">
    <source>
        <dbReference type="ARBA" id="ARBA00004141"/>
    </source>
</evidence>
<evidence type="ECO:0000256" key="12">
    <source>
        <dbReference type="SAM" id="Phobius"/>
    </source>
</evidence>
<dbReference type="GO" id="GO:0008076">
    <property type="term" value="C:voltage-gated potassium channel complex"/>
    <property type="evidence" value="ECO:0007669"/>
    <property type="project" value="InterPro"/>
</dbReference>
<feature type="domain" description="Ion transport" evidence="13">
    <location>
        <begin position="40"/>
        <end position="332"/>
    </location>
</feature>
<dbReference type="Pfam" id="PF00520">
    <property type="entry name" value="Ion_trans"/>
    <property type="match status" value="1"/>
</dbReference>
<keyword evidence="4 12" id="KW-0812">Transmembrane</keyword>
<evidence type="ECO:0000256" key="10">
    <source>
        <dbReference type="ARBA" id="ARBA00023136"/>
    </source>
</evidence>
<dbReference type="STRING" id="1754191.A0A1Y1V9N3"/>
<dbReference type="PRINTS" id="PR00169">
    <property type="entry name" value="KCHANNEL"/>
</dbReference>
<keyword evidence="2" id="KW-0813">Transport</keyword>
<feature type="transmembrane region" description="Helical" evidence="12">
    <location>
        <begin position="34"/>
        <end position="55"/>
    </location>
</feature>
<evidence type="ECO:0000256" key="5">
    <source>
        <dbReference type="ARBA" id="ARBA00022826"/>
    </source>
</evidence>
<dbReference type="EMBL" id="MCFH01000024">
    <property type="protein sequence ID" value="ORX49302.1"/>
    <property type="molecule type" value="Genomic_DNA"/>
</dbReference>
<comment type="subcellular location">
    <subcellularLocation>
        <location evidence="1">Membrane</location>
        <topology evidence="1">Multi-pass membrane protein</topology>
    </subcellularLocation>
</comment>
<dbReference type="InterPro" id="IPR005821">
    <property type="entry name" value="Ion_trans_dom"/>
</dbReference>
<keyword evidence="10 12" id="KW-0472">Membrane</keyword>
<evidence type="ECO:0000256" key="3">
    <source>
        <dbReference type="ARBA" id="ARBA00022538"/>
    </source>
</evidence>
<dbReference type="Proteomes" id="UP000193719">
    <property type="component" value="Unassembled WGS sequence"/>
</dbReference>
<keyword evidence="9" id="KW-0406">Ion transport</keyword>
<proteinExistence type="predicted"/>
<dbReference type="PANTHER" id="PTHR11537">
    <property type="entry name" value="VOLTAGE-GATED POTASSIUM CHANNEL"/>
    <property type="match status" value="1"/>
</dbReference>
<reference evidence="14 15" key="2">
    <citation type="submission" date="2016-08" db="EMBL/GenBank/DDBJ databases">
        <title>Pervasive Adenine N6-methylation of Active Genes in Fungi.</title>
        <authorList>
            <consortium name="DOE Joint Genome Institute"/>
            <person name="Mondo S.J."/>
            <person name="Dannebaum R.O."/>
            <person name="Kuo R.C."/>
            <person name="Labutti K."/>
            <person name="Haridas S."/>
            <person name="Kuo A."/>
            <person name="Salamov A."/>
            <person name="Ahrendt S.R."/>
            <person name="Lipzen A."/>
            <person name="Sullivan W."/>
            <person name="Andreopoulos W.B."/>
            <person name="Clum A."/>
            <person name="Lindquist E."/>
            <person name="Daum C."/>
            <person name="Ramamoorthy G.K."/>
            <person name="Gryganskyi A."/>
            <person name="Culley D."/>
            <person name="Magnuson J.K."/>
            <person name="James T.Y."/>
            <person name="O'Malley M.A."/>
            <person name="Stajich J.E."/>
            <person name="Spatafora J.W."/>
            <person name="Visel A."/>
            <person name="Grigoriev I.V."/>
        </authorList>
    </citation>
    <scope>NUCLEOTIDE SEQUENCE [LARGE SCALE GENOMIC DNA]</scope>
    <source>
        <strain evidence="15">finn</strain>
    </source>
</reference>
<evidence type="ECO:0000256" key="6">
    <source>
        <dbReference type="ARBA" id="ARBA00022882"/>
    </source>
</evidence>
<dbReference type="InterPro" id="IPR027359">
    <property type="entry name" value="Volt_channel_dom_sf"/>
</dbReference>
<keyword evidence="6" id="KW-0851">Voltage-gated channel</keyword>
<evidence type="ECO:0000256" key="4">
    <source>
        <dbReference type="ARBA" id="ARBA00022692"/>
    </source>
</evidence>
<dbReference type="GO" id="GO:0005249">
    <property type="term" value="F:voltage-gated potassium channel activity"/>
    <property type="evidence" value="ECO:0007669"/>
    <property type="project" value="InterPro"/>
</dbReference>